<keyword evidence="3" id="KW-1185">Reference proteome</keyword>
<name>A0ABT8C7J3_9BACT</name>
<dbReference type="PIRSF" id="PIRSF039004">
    <property type="entry name" value="ADE_EF_0837"/>
    <property type="match status" value="1"/>
</dbReference>
<dbReference type="Pfam" id="PF01979">
    <property type="entry name" value="Amidohydro_1"/>
    <property type="match status" value="1"/>
</dbReference>
<dbReference type="PANTHER" id="PTHR42717">
    <property type="entry name" value="DIHYDROOROTASE-RELATED"/>
    <property type="match status" value="1"/>
</dbReference>
<gene>
    <name evidence="2" type="ORF">QWZ15_08080</name>
</gene>
<evidence type="ECO:0000259" key="1">
    <source>
        <dbReference type="Pfam" id="PF01979"/>
    </source>
</evidence>
<dbReference type="RefSeq" id="WP_240459256.1">
    <property type="nucleotide sequence ID" value="NZ_JAUFQS010000007.1"/>
</dbReference>
<sequence>MHQLLAVGCIVLLGTVPVAAQEIDLLLKGGHLLDPKNGINEPMDLAISGKTILKVEKDIPASSAKKTLDVSGLYITPGLVDMHVHVFHGTNTDSYIADALTSLPPDGFTFRSGVTTVVDAGSSGWRNFRQFKEQTIDRSQTRVLALLNIVGTGMYGRFEEQNVMDMNPTMTAYMINRLFPEILVGIKSAHYWGDFTQVDIAVEAGKLANVPVMVDFGEHQPPNSIEALFMQHLRPGDIFTHTFSYGPNNRETIVDENLKVKPFVFEAQERGIRFDVGHGGGAFSFRQAIPAIEQGFLPDVISSDLHKDSMNGGFKDMANLLSKFMNMGLSLEEVILRATWNPAQVINREDLGNLDPGSEADIAVFRLVEGDFGFQDIRRTRIDGNQRLETELTLRAGRIVWDLNGINAPHWETEIRNR</sequence>
<dbReference type="Gene3D" id="2.30.40.10">
    <property type="entry name" value="Urease, subunit C, domain 1"/>
    <property type="match status" value="1"/>
</dbReference>
<dbReference type="InterPro" id="IPR011059">
    <property type="entry name" value="Metal-dep_hydrolase_composite"/>
</dbReference>
<dbReference type="PANTHER" id="PTHR42717:SF1">
    <property type="entry name" value="IMIDAZOLONEPROPIONASE AND RELATED AMIDOHYDROLASES"/>
    <property type="match status" value="1"/>
</dbReference>
<evidence type="ECO:0000313" key="3">
    <source>
        <dbReference type="Proteomes" id="UP001236663"/>
    </source>
</evidence>
<dbReference type="Proteomes" id="UP001236663">
    <property type="component" value="Unassembled WGS sequence"/>
</dbReference>
<dbReference type="InterPro" id="IPR006680">
    <property type="entry name" value="Amidohydro-rel"/>
</dbReference>
<dbReference type="EMBL" id="JAUFQS010000007">
    <property type="protein sequence ID" value="MDN3687783.1"/>
    <property type="molecule type" value="Genomic_DNA"/>
</dbReference>
<feature type="domain" description="Amidohydrolase-related" evidence="1">
    <location>
        <begin position="288"/>
        <end position="371"/>
    </location>
</feature>
<protein>
    <submittedName>
        <fullName evidence="2">Amidohydrolase/deacetylase family metallohydrolase</fullName>
    </submittedName>
</protein>
<accession>A0ABT8C7J3</accession>
<dbReference type="NCBIfam" id="NF006689">
    <property type="entry name" value="PRK09237.1"/>
    <property type="match status" value="1"/>
</dbReference>
<dbReference type="Gene3D" id="3.20.20.140">
    <property type="entry name" value="Metal-dependent hydrolases"/>
    <property type="match status" value="1"/>
</dbReference>
<evidence type="ECO:0000313" key="2">
    <source>
        <dbReference type="EMBL" id="MDN3687783.1"/>
    </source>
</evidence>
<reference evidence="3" key="1">
    <citation type="journal article" date="2019" name="Int. J. Syst. Evol. Microbiol.">
        <title>The Global Catalogue of Microorganisms (GCM) 10K type strain sequencing project: providing services to taxonomists for standard genome sequencing and annotation.</title>
        <authorList>
            <consortium name="The Broad Institute Genomics Platform"/>
            <consortium name="The Broad Institute Genome Sequencing Center for Infectious Disease"/>
            <person name="Wu L."/>
            <person name="Ma J."/>
        </authorList>
    </citation>
    <scope>NUCLEOTIDE SEQUENCE [LARGE SCALE GENOMIC DNA]</scope>
    <source>
        <strain evidence="3">CECT 7706</strain>
    </source>
</reference>
<comment type="caution">
    <text evidence="2">The sequence shown here is derived from an EMBL/GenBank/DDBJ whole genome shotgun (WGS) entry which is preliminary data.</text>
</comment>
<dbReference type="InterPro" id="IPR020043">
    <property type="entry name" value="Deacetylase_Atu3266-like"/>
</dbReference>
<organism evidence="2 3">
    <name type="scientific">Cyclobacterium jeungdonense</name>
    <dbReference type="NCBI Taxonomy" id="708087"/>
    <lineage>
        <taxon>Bacteria</taxon>
        <taxon>Pseudomonadati</taxon>
        <taxon>Bacteroidota</taxon>
        <taxon>Cytophagia</taxon>
        <taxon>Cytophagales</taxon>
        <taxon>Cyclobacteriaceae</taxon>
        <taxon>Cyclobacterium</taxon>
    </lineage>
</organism>
<dbReference type="InterPro" id="IPR032466">
    <property type="entry name" value="Metal_Hydrolase"/>
</dbReference>
<dbReference type="SUPFAM" id="SSF51338">
    <property type="entry name" value="Composite domain of metallo-dependent hydrolases"/>
    <property type="match status" value="1"/>
</dbReference>
<proteinExistence type="predicted"/>
<dbReference type="SUPFAM" id="SSF51556">
    <property type="entry name" value="Metallo-dependent hydrolases"/>
    <property type="match status" value="1"/>
</dbReference>